<sequence length="208" mass="24401">MKCSEKLDNTKTGPIVPSPFKRALFWPESTPATDKKTKEKIPSVVTSQMWQEYSKKKVRKKAKMEADKLEQKRKLEAKKKDNNKVKKKVVVNTQKEMDKSESTDEDNVPLSQIRGNLRVGKPKPLDYVVVKYDGKYFPGKVIETRNEEYFVSAMVQCGRRGWRWPDIEDQIWYDEQDVVMIIEPPKPKNSRGIFFVEEMKNFTEFTEN</sequence>
<keyword evidence="4" id="KW-1185">Reference proteome</keyword>
<reference evidence="3 4" key="2">
    <citation type="journal article" date="2018" name="Elife">
        <title>Firefly genomes illuminate parallel origins of bioluminescence in beetles.</title>
        <authorList>
            <person name="Fallon T.R."/>
            <person name="Lower S.E."/>
            <person name="Chang C.H."/>
            <person name="Bessho-Uehara M."/>
            <person name="Martin G.J."/>
            <person name="Bewick A.J."/>
            <person name="Behringer M."/>
            <person name="Debat H.J."/>
            <person name="Wong I."/>
            <person name="Day J.C."/>
            <person name="Suvorov A."/>
            <person name="Silva C.J."/>
            <person name="Stanger-Hall K.F."/>
            <person name="Hall D.W."/>
            <person name="Schmitz R.J."/>
            <person name="Nelson D.R."/>
            <person name="Lewis S.M."/>
            <person name="Shigenobu S."/>
            <person name="Bybee S.M."/>
            <person name="Larracuente A.M."/>
            <person name="Oba Y."/>
            <person name="Weng J.K."/>
        </authorList>
    </citation>
    <scope>NUCLEOTIDE SEQUENCE [LARGE SCALE GENOMIC DNA]</scope>
    <source>
        <strain evidence="3">1611_PpyrPB1</strain>
        <tissue evidence="3">Whole body</tissue>
    </source>
</reference>
<evidence type="ECO:0000313" key="3">
    <source>
        <dbReference type="EMBL" id="KAB0804746.1"/>
    </source>
</evidence>
<evidence type="ECO:0000313" key="4">
    <source>
        <dbReference type="Proteomes" id="UP000327044"/>
    </source>
</evidence>
<protein>
    <submittedName>
        <fullName evidence="2">Uncharacterized protein</fullName>
    </submittedName>
</protein>
<dbReference type="AlphaFoldDB" id="A0A1Y1KRX7"/>
<feature type="region of interest" description="Disordered" evidence="1">
    <location>
        <begin position="61"/>
        <end position="83"/>
    </location>
</feature>
<dbReference type="InParanoid" id="A0A1Y1KRX7"/>
<evidence type="ECO:0000313" key="2">
    <source>
        <dbReference type="EMBL" id="JAV64169.1"/>
    </source>
</evidence>
<dbReference type="EMBL" id="VVIM01000001">
    <property type="protein sequence ID" value="KAB0804746.1"/>
    <property type="molecule type" value="Genomic_DNA"/>
</dbReference>
<dbReference type="EMBL" id="GEZM01075262">
    <property type="protein sequence ID" value="JAV64169.1"/>
    <property type="molecule type" value="Transcribed_RNA"/>
</dbReference>
<organism evidence="2">
    <name type="scientific">Photinus pyralis</name>
    <name type="common">Common eastern firefly</name>
    <name type="synonym">Lampyris pyralis</name>
    <dbReference type="NCBI Taxonomy" id="7054"/>
    <lineage>
        <taxon>Eukaryota</taxon>
        <taxon>Metazoa</taxon>
        <taxon>Ecdysozoa</taxon>
        <taxon>Arthropoda</taxon>
        <taxon>Hexapoda</taxon>
        <taxon>Insecta</taxon>
        <taxon>Pterygota</taxon>
        <taxon>Neoptera</taxon>
        <taxon>Endopterygota</taxon>
        <taxon>Coleoptera</taxon>
        <taxon>Polyphaga</taxon>
        <taxon>Elateriformia</taxon>
        <taxon>Elateroidea</taxon>
        <taxon>Lampyridae</taxon>
        <taxon>Lampyrinae</taxon>
        <taxon>Photinus</taxon>
    </lineage>
</organism>
<proteinExistence type="predicted"/>
<dbReference type="Proteomes" id="UP000327044">
    <property type="component" value="Unassembled WGS sequence"/>
</dbReference>
<accession>A0A1Y1KRX7</accession>
<feature type="compositionally biased region" description="Basic and acidic residues" evidence="1">
    <location>
        <begin position="63"/>
        <end position="83"/>
    </location>
</feature>
<name>A0A1Y1KRX7_PHOPY</name>
<evidence type="ECO:0000256" key="1">
    <source>
        <dbReference type="SAM" id="MobiDB-lite"/>
    </source>
</evidence>
<dbReference type="EMBL" id="GEZM01075263">
    <property type="protein sequence ID" value="JAV64167.1"/>
    <property type="molecule type" value="Transcribed_RNA"/>
</dbReference>
<reference evidence="2" key="1">
    <citation type="journal article" date="2016" name="Sci. Rep.">
        <title>Molecular characterization of firefly nuptial gifts: a multi-omics approach sheds light on postcopulatory sexual selection.</title>
        <authorList>
            <person name="Al-Wathiqui N."/>
            <person name="Fallon T.R."/>
            <person name="South A."/>
            <person name="Weng J.K."/>
            <person name="Lewis S.M."/>
        </authorList>
    </citation>
    <scope>NUCLEOTIDE SEQUENCE</scope>
</reference>
<gene>
    <name evidence="3" type="ORF">PPYR_01716</name>
</gene>
<reference evidence="3" key="3">
    <citation type="submission" date="2019-08" db="EMBL/GenBank/DDBJ databases">
        <authorList>
            <consortium name="Photinus pyralis genome working group"/>
            <person name="Fallon T.R."/>
            <person name="Sander Lower S.E."/>
            <person name="Weng J.-K."/>
        </authorList>
    </citation>
    <scope>NUCLEOTIDE SEQUENCE</scope>
    <source>
        <strain evidence="3">1611_PpyrPB1</strain>
        <tissue evidence="3">Whole body</tissue>
    </source>
</reference>